<evidence type="ECO:0000256" key="2">
    <source>
        <dbReference type="ARBA" id="ARBA00022705"/>
    </source>
</evidence>
<evidence type="ECO:0000256" key="3">
    <source>
        <dbReference type="ARBA" id="ARBA00022741"/>
    </source>
</evidence>
<dbReference type="OrthoDB" id="2195431at2759"/>
<keyword evidence="3" id="KW-0547">Nucleotide-binding</keyword>
<dbReference type="InterPro" id="IPR027417">
    <property type="entry name" value="P-loop_NTPase"/>
</dbReference>
<proteinExistence type="inferred from homology"/>
<evidence type="ECO:0000313" key="11">
    <source>
        <dbReference type="EMBL" id="QLL30599.1"/>
    </source>
</evidence>
<dbReference type="RefSeq" id="XP_037137274.1">
    <property type="nucleotide sequence ID" value="XM_037281379.1"/>
</dbReference>
<dbReference type="GO" id="GO:0005524">
    <property type="term" value="F:ATP binding"/>
    <property type="evidence" value="ECO:0007669"/>
    <property type="project" value="UniProtKB-KW"/>
</dbReference>
<dbReference type="Gene3D" id="3.40.50.300">
    <property type="entry name" value="P-loop containing nucleotide triphosphate hydrolases"/>
    <property type="match status" value="1"/>
</dbReference>
<evidence type="ECO:0000256" key="6">
    <source>
        <dbReference type="ARBA" id="ARBA00023242"/>
    </source>
</evidence>
<evidence type="ECO:0000256" key="4">
    <source>
        <dbReference type="ARBA" id="ARBA00022840"/>
    </source>
</evidence>
<accession>A0A7G3ZAR3</accession>
<dbReference type="EMBL" id="CP059246">
    <property type="protein sequence ID" value="QLL30599.1"/>
    <property type="molecule type" value="Genomic_DNA"/>
</dbReference>
<keyword evidence="7" id="KW-0131">Cell cycle</keyword>
<keyword evidence="4" id="KW-0067">ATP-binding</keyword>
<dbReference type="CDD" id="cd00009">
    <property type="entry name" value="AAA"/>
    <property type="match status" value="1"/>
</dbReference>
<comment type="subcellular location">
    <subcellularLocation>
        <location evidence="1">Nucleus</location>
    </subcellularLocation>
</comment>
<organism evidence="11 12">
    <name type="scientific">Torulaspora globosa</name>
    <dbReference type="NCBI Taxonomy" id="48254"/>
    <lineage>
        <taxon>Eukaryota</taxon>
        <taxon>Fungi</taxon>
        <taxon>Dikarya</taxon>
        <taxon>Ascomycota</taxon>
        <taxon>Saccharomycotina</taxon>
        <taxon>Saccharomycetes</taxon>
        <taxon>Saccharomycetales</taxon>
        <taxon>Saccharomycetaceae</taxon>
        <taxon>Torulaspora</taxon>
    </lineage>
</organism>
<dbReference type="Pfam" id="PF00004">
    <property type="entry name" value="AAA"/>
    <property type="match status" value="1"/>
</dbReference>
<evidence type="ECO:0000256" key="7">
    <source>
        <dbReference type="ARBA" id="ARBA00023306"/>
    </source>
</evidence>
<evidence type="ECO:0000256" key="1">
    <source>
        <dbReference type="ARBA" id="ARBA00004123"/>
    </source>
</evidence>
<dbReference type="GO" id="GO:0005634">
    <property type="term" value="C:nucleus"/>
    <property type="evidence" value="ECO:0007669"/>
    <property type="project" value="UniProtKB-SubCell"/>
</dbReference>
<dbReference type="PANTHER" id="PTHR46765">
    <property type="entry name" value="P-LOOP CONTAINING NUCLEOSIDE TRIPHOSPHATE HYDROLASES SUPERFAMILY PROTEIN"/>
    <property type="match status" value="1"/>
</dbReference>
<evidence type="ECO:0000256" key="9">
    <source>
        <dbReference type="SAM" id="MobiDB-lite"/>
    </source>
</evidence>
<dbReference type="PANTHER" id="PTHR46765:SF1">
    <property type="entry name" value="P-LOOP CONTAINING NUCLEOSIDE TRIPHOSPHATE HYDROLASES SUPERFAMILY PROTEIN"/>
    <property type="match status" value="1"/>
</dbReference>
<feature type="region of interest" description="Disordered" evidence="9">
    <location>
        <begin position="18"/>
        <end position="37"/>
    </location>
</feature>
<name>A0A7G3ZAR3_9SACH</name>
<evidence type="ECO:0000313" key="12">
    <source>
        <dbReference type="Proteomes" id="UP000515788"/>
    </source>
</evidence>
<reference evidence="11 12" key="1">
    <citation type="submission" date="2020-06" db="EMBL/GenBank/DDBJ databases">
        <title>The yeast mating-type switching endonuclease HO is a domesticated member of an unorthodox homing genetic element family.</title>
        <authorList>
            <person name="Coughlan A.Y."/>
            <person name="Lombardi L."/>
            <person name="Braun-Galleani S."/>
            <person name="Martos A.R."/>
            <person name="Galeote V."/>
            <person name="Bigey F."/>
            <person name="Dequin S."/>
            <person name="Byrne K.P."/>
            <person name="Wolfe K.H."/>
        </authorList>
    </citation>
    <scope>NUCLEOTIDE SEQUENCE [LARGE SCALE GENOMIC DNA]</scope>
    <source>
        <strain evidence="11 12">CBS764</strain>
    </source>
</reference>
<dbReference type="GO" id="GO:0003677">
    <property type="term" value="F:DNA binding"/>
    <property type="evidence" value="ECO:0007669"/>
    <property type="project" value="UniProtKB-KW"/>
</dbReference>
<keyword evidence="5" id="KW-0238">DNA-binding</keyword>
<feature type="compositionally biased region" description="Polar residues" evidence="9">
    <location>
        <begin position="20"/>
        <end position="31"/>
    </location>
</feature>
<dbReference type="AlphaFoldDB" id="A0A7G3ZAR3"/>
<evidence type="ECO:0000256" key="8">
    <source>
        <dbReference type="ARBA" id="ARBA00043975"/>
    </source>
</evidence>
<feature type="domain" description="AAA+ ATPase" evidence="10">
    <location>
        <begin position="194"/>
        <end position="338"/>
    </location>
</feature>
<dbReference type="InterPro" id="IPR003593">
    <property type="entry name" value="AAA+_ATPase"/>
</dbReference>
<comment type="similarity">
    <text evidence="8">Belongs to the activator 1 small subunits family. CTF18 subfamily.</text>
</comment>
<sequence>MEIVPEFGSLLGKSTFFHGGQTNSGSNTDQEASPAGQELTAALDGDDGARIGTFVTSKGKVVKLRKKERGKVPRVAQYQLLGLGSDDKMTTWKGEESYGININVLMDRVTNQPSKSDVDSQHRDEKPLPKDGDKLWVDKWSPKKFVDLVGNEKTNRRVLGWIRQWSPCVFNEQLPERSMGRPEQDVADPLSRPAKKILLIHGPPGIGKTSVAHVAAKQAGYSVAEINASDERAGTLVRDKLHNTLFNNTFNDKPVCLIADEIDGSIESGFIRALLDIINKDAQATQKQLLGSNFTVKRKKKKARLLLRPIIAVCNNLYAPALEKLKPHCEIVAVKRPSDSSLQERLEEICRAEGVKVSVEALKDLMHIAQGDVRNCVNSLQFLATNKNFCAGEFSDNPLNSISKDFSHSWFRICNQIFRRDPHKELQHQLREKMQLVELNGNFEKILQGCHSLYPHVKYSDNGVEKPAIIADWLFYHDLMFKSLFEHNGELLRYSSVVPLAFFNLFGDVANREDLRIENSEYELRETRKSNQDILKLMMHKISLRTPSLVPFLSFESLVLEVLPSLDRLISSDVSKCRDAKVKQAVYDNLIDILRFFELELTERFHENYGSKKILFIEPPITEIVLMDAQRRKEVISKRPALLDVLLAKVEENNARKKHITKINEDKARNEEIKNNAIKARKSGLSMADFFKSQYKVEEGDRCDVSNKTGLAGSNSDKNFRIWVRYKEGFSDAVRKNVSWHDLWS</sequence>
<gene>
    <name evidence="11" type="ORF">HG536_0A04170</name>
</gene>
<evidence type="ECO:0000259" key="10">
    <source>
        <dbReference type="SMART" id="SM00382"/>
    </source>
</evidence>
<dbReference type="CDD" id="cd18140">
    <property type="entry name" value="HLD_clamp_RFC"/>
    <property type="match status" value="1"/>
</dbReference>
<dbReference type="InterPro" id="IPR047854">
    <property type="entry name" value="RFC_lid"/>
</dbReference>
<dbReference type="SMART" id="SM00382">
    <property type="entry name" value="AAA"/>
    <property type="match status" value="1"/>
</dbReference>
<protein>
    <recommendedName>
        <fullName evidence="10">AAA+ ATPase domain-containing protein</fullName>
    </recommendedName>
</protein>
<evidence type="ECO:0000256" key="5">
    <source>
        <dbReference type="ARBA" id="ARBA00023125"/>
    </source>
</evidence>
<keyword evidence="2" id="KW-0235">DNA replication</keyword>
<dbReference type="Gene3D" id="1.10.8.60">
    <property type="match status" value="1"/>
</dbReference>
<dbReference type="Proteomes" id="UP000515788">
    <property type="component" value="Chromosome 1"/>
</dbReference>
<dbReference type="GO" id="GO:0006260">
    <property type="term" value="P:DNA replication"/>
    <property type="evidence" value="ECO:0007669"/>
    <property type="project" value="UniProtKB-KW"/>
</dbReference>
<dbReference type="InterPro" id="IPR003959">
    <property type="entry name" value="ATPase_AAA_core"/>
</dbReference>
<keyword evidence="12" id="KW-1185">Reference proteome</keyword>
<dbReference type="GeneID" id="59323696"/>
<dbReference type="InterPro" id="IPR053016">
    <property type="entry name" value="CTF18-RFC_complex"/>
</dbReference>
<dbReference type="KEGG" id="tgb:HG536_0A04170"/>
<dbReference type="SUPFAM" id="SSF52540">
    <property type="entry name" value="P-loop containing nucleoside triphosphate hydrolases"/>
    <property type="match status" value="1"/>
</dbReference>
<keyword evidence="6" id="KW-0539">Nucleus</keyword>
<dbReference type="GO" id="GO:0016887">
    <property type="term" value="F:ATP hydrolysis activity"/>
    <property type="evidence" value="ECO:0007669"/>
    <property type="project" value="InterPro"/>
</dbReference>